<dbReference type="EC" id="1.1.1.146" evidence="1"/>
<accession>A0ACB7WFS4</accession>
<reference evidence="2" key="1">
    <citation type="journal article" date="2022" name="Nat. Commun.">
        <title>Chromosome evolution and the genetic basis of agronomically important traits in greater yam.</title>
        <authorList>
            <person name="Bredeson J.V."/>
            <person name="Lyons J.B."/>
            <person name="Oniyinde I.O."/>
            <person name="Okereke N.R."/>
            <person name="Kolade O."/>
            <person name="Nnabue I."/>
            <person name="Nwadili C.O."/>
            <person name="Hribova E."/>
            <person name="Parker M."/>
            <person name="Nwogha J."/>
            <person name="Shu S."/>
            <person name="Carlson J."/>
            <person name="Kariba R."/>
            <person name="Muthemba S."/>
            <person name="Knop K."/>
            <person name="Barton G.J."/>
            <person name="Sherwood A.V."/>
            <person name="Lopez-Montes A."/>
            <person name="Asiedu R."/>
            <person name="Jamnadass R."/>
            <person name="Muchugi A."/>
            <person name="Goodstein D."/>
            <person name="Egesi C.N."/>
            <person name="Featherston J."/>
            <person name="Asfaw A."/>
            <person name="Simpson G.G."/>
            <person name="Dolezel J."/>
            <person name="Hendre P.S."/>
            <person name="Van Deynze A."/>
            <person name="Kumar P.L."/>
            <person name="Obidiegwu J.E."/>
            <person name="Bhattacharjee R."/>
            <person name="Rokhsar D.S."/>
        </authorList>
    </citation>
    <scope>NUCLEOTIDE SEQUENCE [LARGE SCALE GENOMIC DNA]</scope>
    <source>
        <strain evidence="2">cv. TDa95/00328</strain>
    </source>
</reference>
<protein>
    <submittedName>
        <fullName evidence="1">Short-chain dehydrogenase/reductase SDR protein</fullName>
        <ecNumber evidence="1">1.1.1.146</ecNumber>
    </submittedName>
</protein>
<keyword evidence="2" id="KW-1185">Reference proteome</keyword>
<organism evidence="1 2">
    <name type="scientific">Dioscorea alata</name>
    <name type="common">Purple yam</name>
    <dbReference type="NCBI Taxonomy" id="55571"/>
    <lineage>
        <taxon>Eukaryota</taxon>
        <taxon>Viridiplantae</taxon>
        <taxon>Streptophyta</taxon>
        <taxon>Embryophyta</taxon>
        <taxon>Tracheophyta</taxon>
        <taxon>Spermatophyta</taxon>
        <taxon>Magnoliopsida</taxon>
        <taxon>Liliopsida</taxon>
        <taxon>Dioscoreales</taxon>
        <taxon>Dioscoreaceae</taxon>
        <taxon>Dioscorea</taxon>
    </lineage>
</organism>
<name>A0ACB7WFS4_DIOAL</name>
<sequence length="360" mass="39896">MCTHSEVQHTVAAMDFFTLVMNVVATPTLITTLFLLLPPIVFFKLLISSFSFLFPEDLTHKVVIITGASSGIGEHLAYEYAKKGANLVLVAKRERSLTEVAEQAQVLGAPDVLVVPADVTNYDDCQRVIEAAVNRFGRLDHLVNNAGIGHACMFEEVSNVKNFTTVMDVNFWGSVYATYLAVPHLKKTKGKIIVNASAGGWLPYPRMSLYNASKSAMINFFETLRIEFRNEIGITIATAGWTESEMTKGKFLAGDGKLVVDQDIRDVQVGLYPVLYSEECAKAIVDAARRGKRYLTVPTWFGVLYLWRVFVPEVIDLLFRLLVIARPGTATPPSKIVMDAIGAKEILYPVSIREPEIKVD</sequence>
<keyword evidence="1" id="KW-0560">Oxidoreductase</keyword>
<dbReference type="Proteomes" id="UP000827976">
    <property type="component" value="Chromosome 4"/>
</dbReference>
<dbReference type="EMBL" id="CM037014">
    <property type="protein sequence ID" value="KAH7686689.1"/>
    <property type="molecule type" value="Genomic_DNA"/>
</dbReference>
<proteinExistence type="predicted"/>
<evidence type="ECO:0000313" key="1">
    <source>
        <dbReference type="EMBL" id="KAH7686689.1"/>
    </source>
</evidence>
<comment type="caution">
    <text evidence="1">The sequence shown here is derived from an EMBL/GenBank/DDBJ whole genome shotgun (WGS) entry which is preliminary data.</text>
</comment>
<gene>
    <name evidence="1" type="ORF">IHE45_04G121100</name>
</gene>
<evidence type="ECO:0000313" key="2">
    <source>
        <dbReference type="Proteomes" id="UP000827976"/>
    </source>
</evidence>